<sequence length="53" mass="6170">MLEPFAKFINRKYFACQRENSCHFQGRGSHFPGPSSQKIQNKYHSTTISSYLT</sequence>
<accession>A0A2P2Q3G2</accession>
<organism evidence="1">
    <name type="scientific">Rhizophora mucronata</name>
    <name type="common">Asiatic mangrove</name>
    <dbReference type="NCBI Taxonomy" id="61149"/>
    <lineage>
        <taxon>Eukaryota</taxon>
        <taxon>Viridiplantae</taxon>
        <taxon>Streptophyta</taxon>
        <taxon>Embryophyta</taxon>
        <taxon>Tracheophyta</taxon>
        <taxon>Spermatophyta</taxon>
        <taxon>Magnoliopsida</taxon>
        <taxon>eudicotyledons</taxon>
        <taxon>Gunneridae</taxon>
        <taxon>Pentapetalae</taxon>
        <taxon>rosids</taxon>
        <taxon>fabids</taxon>
        <taxon>Malpighiales</taxon>
        <taxon>Rhizophoraceae</taxon>
        <taxon>Rhizophora</taxon>
    </lineage>
</organism>
<protein>
    <submittedName>
        <fullName evidence="1">Uncharacterized protein</fullName>
    </submittedName>
</protein>
<proteinExistence type="predicted"/>
<dbReference type="AlphaFoldDB" id="A0A2P2Q3G2"/>
<name>A0A2P2Q3G2_RHIMU</name>
<dbReference type="EMBL" id="GGEC01080975">
    <property type="protein sequence ID" value="MBX61459.1"/>
    <property type="molecule type" value="Transcribed_RNA"/>
</dbReference>
<evidence type="ECO:0000313" key="1">
    <source>
        <dbReference type="EMBL" id="MBX61459.1"/>
    </source>
</evidence>
<reference evidence="1" key="1">
    <citation type="submission" date="2018-02" db="EMBL/GenBank/DDBJ databases">
        <title>Rhizophora mucronata_Transcriptome.</title>
        <authorList>
            <person name="Meera S.P."/>
            <person name="Sreeshan A."/>
            <person name="Augustine A."/>
        </authorList>
    </citation>
    <scope>NUCLEOTIDE SEQUENCE</scope>
    <source>
        <tissue evidence="1">Leaf</tissue>
    </source>
</reference>